<sequence>MCGLRIQIQQLLYMIGKAEADFHEYGISYDINDINKRNGDISECLLIKETFQQRVEIYYNYDNITSFQDYKDIVYLYNNDTVISKEEILKYTGNIYYTGYYCKKNICVQTNDNSYARYFIEFPDNNEHIKLYIIDTYPYEYIKEGNYINRHCTTCYEGNRCCISVQCEYDSQCLSNKCMDNHCIFNDNNPIEHCDSIYSYNQFLDRRTSYVHCGKPYLDSCENNEECSSKKCSKSKICLMQLDGPSDSEGFDMKVYVGSATFVIIIITIICLVVKCRYEEFKKKQVRY</sequence>
<proteinExistence type="predicted"/>
<name>A0A1Y1WWZ4_9FUNG</name>
<dbReference type="Proteomes" id="UP000193944">
    <property type="component" value="Unassembled WGS sequence"/>
</dbReference>
<gene>
    <name evidence="2" type="ORF">BCR32DRAFT_247472</name>
</gene>
<keyword evidence="1" id="KW-1133">Transmembrane helix</keyword>
<comment type="caution">
    <text evidence="2">The sequence shown here is derived from an EMBL/GenBank/DDBJ whole genome shotgun (WGS) entry which is preliminary data.</text>
</comment>
<protein>
    <submittedName>
        <fullName evidence="2">Uncharacterized protein</fullName>
    </submittedName>
</protein>
<reference evidence="2 3" key="1">
    <citation type="submission" date="2016-08" db="EMBL/GenBank/DDBJ databases">
        <title>A Parts List for Fungal Cellulosomes Revealed by Comparative Genomics.</title>
        <authorList>
            <consortium name="DOE Joint Genome Institute"/>
            <person name="Haitjema C.H."/>
            <person name="Gilmore S.P."/>
            <person name="Henske J.K."/>
            <person name="Solomon K.V."/>
            <person name="De Groot R."/>
            <person name="Kuo A."/>
            <person name="Mondo S.J."/>
            <person name="Salamov A.A."/>
            <person name="Labutti K."/>
            <person name="Zhao Z."/>
            <person name="Chiniquy J."/>
            <person name="Barry K."/>
            <person name="Brewer H.M."/>
            <person name="Purvine S.O."/>
            <person name="Wright A.T."/>
            <person name="Boxma B."/>
            <person name="Van Alen T."/>
            <person name="Hackstein J.H."/>
            <person name="Baker S.E."/>
            <person name="Grigoriev I.V."/>
            <person name="O'Malley M.A."/>
        </authorList>
    </citation>
    <scope>NUCLEOTIDE SEQUENCE [LARGE SCALE GENOMIC DNA]</scope>
    <source>
        <strain evidence="2 3">S4</strain>
    </source>
</reference>
<dbReference type="AlphaFoldDB" id="A0A1Y1WWZ4"/>
<keyword evidence="1" id="KW-0812">Transmembrane</keyword>
<evidence type="ECO:0000256" key="1">
    <source>
        <dbReference type="SAM" id="Phobius"/>
    </source>
</evidence>
<feature type="transmembrane region" description="Helical" evidence="1">
    <location>
        <begin position="255"/>
        <end position="274"/>
    </location>
</feature>
<reference evidence="2 3" key="2">
    <citation type="submission" date="2016-08" db="EMBL/GenBank/DDBJ databases">
        <title>Pervasive Adenine N6-methylation of Active Genes in Fungi.</title>
        <authorList>
            <consortium name="DOE Joint Genome Institute"/>
            <person name="Mondo S.J."/>
            <person name="Dannebaum R.O."/>
            <person name="Kuo R.C."/>
            <person name="Labutti K."/>
            <person name="Haridas S."/>
            <person name="Kuo A."/>
            <person name="Salamov A."/>
            <person name="Ahrendt S.R."/>
            <person name="Lipzen A."/>
            <person name="Sullivan W."/>
            <person name="Andreopoulos W.B."/>
            <person name="Clum A."/>
            <person name="Lindquist E."/>
            <person name="Daum C."/>
            <person name="Ramamoorthy G.K."/>
            <person name="Gryganskyi A."/>
            <person name="Culley D."/>
            <person name="Magnuson J.K."/>
            <person name="James T.Y."/>
            <person name="O'Malley M.A."/>
            <person name="Stajich J.E."/>
            <person name="Spatafora J.W."/>
            <person name="Visel A."/>
            <person name="Grigoriev I.V."/>
        </authorList>
    </citation>
    <scope>NUCLEOTIDE SEQUENCE [LARGE SCALE GENOMIC DNA]</scope>
    <source>
        <strain evidence="2 3">S4</strain>
    </source>
</reference>
<accession>A0A1Y1WWZ4</accession>
<dbReference type="EMBL" id="MCFG01000225">
    <property type="protein sequence ID" value="ORX78050.1"/>
    <property type="molecule type" value="Genomic_DNA"/>
</dbReference>
<keyword evidence="1" id="KW-0472">Membrane</keyword>
<dbReference type="OrthoDB" id="10559782at2759"/>
<evidence type="ECO:0000313" key="2">
    <source>
        <dbReference type="EMBL" id="ORX78050.1"/>
    </source>
</evidence>
<organism evidence="2 3">
    <name type="scientific">Anaeromyces robustus</name>
    <dbReference type="NCBI Taxonomy" id="1754192"/>
    <lineage>
        <taxon>Eukaryota</taxon>
        <taxon>Fungi</taxon>
        <taxon>Fungi incertae sedis</taxon>
        <taxon>Chytridiomycota</taxon>
        <taxon>Chytridiomycota incertae sedis</taxon>
        <taxon>Neocallimastigomycetes</taxon>
        <taxon>Neocallimastigales</taxon>
        <taxon>Neocallimastigaceae</taxon>
        <taxon>Anaeromyces</taxon>
    </lineage>
</organism>
<keyword evidence="3" id="KW-1185">Reference proteome</keyword>
<evidence type="ECO:0000313" key="3">
    <source>
        <dbReference type="Proteomes" id="UP000193944"/>
    </source>
</evidence>